<evidence type="ECO:0000256" key="9">
    <source>
        <dbReference type="ARBA" id="ARBA00022801"/>
    </source>
</evidence>
<evidence type="ECO:0000256" key="22">
    <source>
        <dbReference type="SAM" id="MobiDB-lite"/>
    </source>
</evidence>
<dbReference type="GO" id="GO:0003677">
    <property type="term" value="F:DNA binding"/>
    <property type="evidence" value="ECO:0007669"/>
    <property type="project" value="UniProtKB-KW"/>
</dbReference>
<dbReference type="Pfam" id="PF00271">
    <property type="entry name" value="Helicase_C"/>
    <property type="match status" value="1"/>
</dbReference>
<dbReference type="Gene3D" id="3.40.50.300">
    <property type="entry name" value="P-loop containing nucleotide triphosphate hydrolases"/>
    <property type="match status" value="2"/>
</dbReference>
<keyword evidence="16 20" id="KW-0539">Nucleus</keyword>
<evidence type="ECO:0000256" key="8">
    <source>
        <dbReference type="ARBA" id="ARBA00022741"/>
    </source>
</evidence>
<evidence type="ECO:0000256" key="11">
    <source>
        <dbReference type="ARBA" id="ARBA00022833"/>
    </source>
</evidence>
<dbReference type="FunFam" id="1.10.10.10:FF:000306">
    <property type="entry name" value="ATP-dependent DNA helicase"/>
    <property type="match status" value="1"/>
</dbReference>
<feature type="region of interest" description="Disordered" evidence="22">
    <location>
        <begin position="588"/>
        <end position="629"/>
    </location>
</feature>
<evidence type="ECO:0000256" key="10">
    <source>
        <dbReference type="ARBA" id="ARBA00022806"/>
    </source>
</evidence>
<dbReference type="Pfam" id="PF00270">
    <property type="entry name" value="DEAD"/>
    <property type="match status" value="1"/>
</dbReference>
<keyword evidence="11" id="KW-0862">Zinc</keyword>
<evidence type="ECO:0000259" key="24">
    <source>
        <dbReference type="PROSITE" id="PS51194"/>
    </source>
</evidence>
<protein>
    <recommendedName>
        <fullName evidence="20">ATP-dependent DNA helicase</fullName>
        <ecNumber evidence="20">5.6.2.4</ecNumber>
    </recommendedName>
</protein>
<evidence type="ECO:0000256" key="21">
    <source>
        <dbReference type="SAM" id="Coils"/>
    </source>
</evidence>
<dbReference type="SMART" id="SM00487">
    <property type="entry name" value="DEXDc"/>
    <property type="match status" value="1"/>
</dbReference>
<dbReference type="GO" id="GO:0016887">
    <property type="term" value="F:ATP hydrolysis activity"/>
    <property type="evidence" value="ECO:0007669"/>
    <property type="project" value="RHEA"/>
</dbReference>
<evidence type="ECO:0000256" key="1">
    <source>
        <dbReference type="ARBA" id="ARBA00001936"/>
    </source>
</evidence>
<feature type="coiled-coil region" evidence="21">
    <location>
        <begin position="24"/>
        <end position="51"/>
    </location>
</feature>
<evidence type="ECO:0000256" key="16">
    <source>
        <dbReference type="ARBA" id="ARBA00023242"/>
    </source>
</evidence>
<keyword evidence="15" id="KW-0413">Isomerase</keyword>
<dbReference type="GO" id="GO:0005634">
    <property type="term" value="C:nucleus"/>
    <property type="evidence" value="ECO:0007669"/>
    <property type="project" value="UniProtKB-SubCell"/>
</dbReference>
<comment type="catalytic activity">
    <reaction evidence="17 20">
        <text>Couples ATP hydrolysis with the unwinding of duplex DNA by translocating in the 3'-5' direction.</text>
        <dbReference type="EC" id="5.6.2.4"/>
    </reaction>
</comment>
<evidence type="ECO:0000256" key="12">
    <source>
        <dbReference type="ARBA" id="ARBA00022840"/>
    </source>
</evidence>
<dbReference type="SMART" id="SM00490">
    <property type="entry name" value="HELICc"/>
    <property type="match status" value="1"/>
</dbReference>
<dbReference type="GO" id="GO:0000724">
    <property type="term" value="P:double-strand break repair via homologous recombination"/>
    <property type="evidence" value="ECO:0007669"/>
    <property type="project" value="TreeGrafter"/>
</dbReference>
<evidence type="ECO:0000256" key="20">
    <source>
        <dbReference type="RuleBase" id="RU364117"/>
    </source>
</evidence>
<feature type="domain" description="Helicase ATP-binding" evidence="23">
    <location>
        <begin position="90"/>
        <end position="265"/>
    </location>
</feature>
<dbReference type="GO" id="GO:0046872">
    <property type="term" value="F:metal ion binding"/>
    <property type="evidence" value="ECO:0007669"/>
    <property type="project" value="UniProtKB-KW"/>
</dbReference>
<evidence type="ECO:0000256" key="7">
    <source>
        <dbReference type="ARBA" id="ARBA00022723"/>
    </source>
</evidence>
<dbReference type="InterPro" id="IPR014001">
    <property type="entry name" value="Helicase_ATP-bd"/>
</dbReference>
<dbReference type="CDD" id="cd18015">
    <property type="entry name" value="DEXHc_RecQ1"/>
    <property type="match status" value="1"/>
</dbReference>
<dbReference type="PANTHER" id="PTHR13710">
    <property type="entry name" value="DNA HELICASE RECQ FAMILY MEMBER"/>
    <property type="match status" value="1"/>
</dbReference>
<evidence type="ECO:0000256" key="5">
    <source>
        <dbReference type="ARBA" id="ARBA00005446"/>
    </source>
</evidence>
<dbReference type="AlphaFoldDB" id="A0A2R5LAI8"/>
<keyword evidence="14" id="KW-0238">DNA-binding</keyword>
<name>A0A2R5LAI8_9ACAR</name>
<dbReference type="InterPro" id="IPR011545">
    <property type="entry name" value="DEAD/DEAH_box_helicase_dom"/>
</dbReference>
<dbReference type="PANTHER" id="PTHR13710:SF105">
    <property type="entry name" value="ATP-DEPENDENT DNA HELICASE Q1"/>
    <property type="match status" value="1"/>
</dbReference>
<dbReference type="SUPFAM" id="SSF52540">
    <property type="entry name" value="P-loop containing nucleoside triphosphate hydrolases"/>
    <property type="match status" value="1"/>
</dbReference>
<dbReference type="GO" id="GO:0005524">
    <property type="term" value="F:ATP binding"/>
    <property type="evidence" value="ECO:0007669"/>
    <property type="project" value="UniProtKB-KW"/>
</dbReference>
<dbReference type="CDD" id="cd18794">
    <property type="entry name" value="SF2_C_RecQ"/>
    <property type="match status" value="1"/>
</dbReference>
<reference evidence="25" key="1">
    <citation type="submission" date="2018-03" db="EMBL/GenBank/DDBJ databases">
        <title>The relapsing fever spirochete Borrelia turicatae persists in the highly oxidative environment of its soft-bodied tick vector.</title>
        <authorList>
            <person name="Bourret T.J."/>
            <person name="Boyle W.K."/>
            <person name="Valenzuela J.G."/>
            <person name="Oliveira F."/>
            <person name="Lopez J.E."/>
        </authorList>
    </citation>
    <scope>NUCLEOTIDE SEQUENCE</scope>
    <source>
        <strain evidence="25">Kansas strain/isolate</strain>
        <tissue evidence="25">Salivary glands</tissue>
    </source>
</reference>
<dbReference type="FunFam" id="3.40.50.300:FF:000752">
    <property type="entry name" value="ATP-dependent DNA helicase"/>
    <property type="match status" value="1"/>
</dbReference>
<keyword evidence="8 20" id="KW-0547">Nucleotide-binding</keyword>
<dbReference type="FunFam" id="3.40.50.300:FF:000596">
    <property type="entry name" value="ATP-dependent DNA helicase"/>
    <property type="match status" value="1"/>
</dbReference>
<dbReference type="InterPro" id="IPR027417">
    <property type="entry name" value="P-loop_NTPase"/>
</dbReference>
<keyword evidence="9 20" id="KW-0378">Hydrolase</keyword>
<evidence type="ECO:0000256" key="17">
    <source>
        <dbReference type="ARBA" id="ARBA00034617"/>
    </source>
</evidence>
<comment type="cofactor">
    <cofactor evidence="1">
        <name>Mn(2+)</name>
        <dbReference type="ChEBI" id="CHEBI:29035"/>
    </cofactor>
</comment>
<keyword evidence="13" id="KW-0007">Acetylation</keyword>
<dbReference type="GO" id="GO:0043138">
    <property type="term" value="F:3'-5' DNA helicase activity"/>
    <property type="evidence" value="ECO:0007669"/>
    <property type="project" value="UniProtKB-EC"/>
</dbReference>
<dbReference type="PROSITE" id="PS51192">
    <property type="entry name" value="HELICASE_ATP_BIND_1"/>
    <property type="match status" value="1"/>
</dbReference>
<evidence type="ECO:0000256" key="3">
    <source>
        <dbReference type="ARBA" id="ARBA00001947"/>
    </source>
</evidence>
<comment type="subcellular location">
    <subcellularLocation>
        <location evidence="4 20">Nucleus</location>
    </subcellularLocation>
</comment>
<feature type="domain" description="Helicase C-terminal" evidence="24">
    <location>
        <begin position="290"/>
        <end position="441"/>
    </location>
</feature>
<dbReference type="InterPro" id="IPR032284">
    <property type="entry name" value="RecQ_Zn-bd"/>
</dbReference>
<evidence type="ECO:0000256" key="18">
    <source>
        <dbReference type="ARBA" id="ARBA00048778"/>
    </source>
</evidence>
<comment type="cofactor">
    <cofactor evidence="2">
        <name>Mg(2+)</name>
        <dbReference type="ChEBI" id="CHEBI:18420"/>
    </cofactor>
</comment>
<dbReference type="InterPro" id="IPR001650">
    <property type="entry name" value="Helicase_C-like"/>
</dbReference>
<evidence type="ECO:0000259" key="23">
    <source>
        <dbReference type="PROSITE" id="PS51192"/>
    </source>
</evidence>
<evidence type="ECO:0000256" key="2">
    <source>
        <dbReference type="ARBA" id="ARBA00001946"/>
    </source>
</evidence>
<comment type="catalytic activity">
    <reaction evidence="18">
        <text>ATP + H2O = ADP + phosphate + H(+)</text>
        <dbReference type="Rhea" id="RHEA:13065"/>
        <dbReference type="ChEBI" id="CHEBI:15377"/>
        <dbReference type="ChEBI" id="CHEBI:15378"/>
        <dbReference type="ChEBI" id="CHEBI:30616"/>
        <dbReference type="ChEBI" id="CHEBI:43474"/>
        <dbReference type="ChEBI" id="CHEBI:456216"/>
    </reaction>
    <physiologicalReaction direction="left-to-right" evidence="18">
        <dbReference type="Rhea" id="RHEA:13066"/>
    </physiologicalReaction>
</comment>
<keyword evidence="10 20" id="KW-0347">Helicase</keyword>
<dbReference type="EMBL" id="GGLE01002387">
    <property type="protein sequence ID" value="MBY06513.1"/>
    <property type="molecule type" value="Transcribed_RNA"/>
</dbReference>
<dbReference type="EC" id="5.6.2.4" evidence="20"/>
<evidence type="ECO:0000256" key="13">
    <source>
        <dbReference type="ARBA" id="ARBA00022990"/>
    </source>
</evidence>
<dbReference type="PROSITE" id="PS51194">
    <property type="entry name" value="HELICASE_CTER"/>
    <property type="match status" value="1"/>
</dbReference>
<evidence type="ECO:0000256" key="19">
    <source>
        <dbReference type="ARBA" id="ARBA00051437"/>
    </source>
</evidence>
<keyword evidence="12 20" id="KW-0067">ATP-binding</keyword>
<dbReference type="GO" id="GO:0005694">
    <property type="term" value="C:chromosome"/>
    <property type="evidence" value="ECO:0007669"/>
    <property type="project" value="TreeGrafter"/>
</dbReference>
<dbReference type="InterPro" id="IPR004589">
    <property type="entry name" value="DNA_helicase_ATP-dep_RecQ"/>
</dbReference>
<evidence type="ECO:0000256" key="6">
    <source>
        <dbReference type="ARBA" id="ARBA00022553"/>
    </source>
</evidence>
<dbReference type="Gene3D" id="1.10.10.10">
    <property type="entry name" value="Winged helix-like DNA-binding domain superfamily/Winged helix DNA-binding domain"/>
    <property type="match status" value="1"/>
</dbReference>
<evidence type="ECO:0000256" key="15">
    <source>
        <dbReference type="ARBA" id="ARBA00023235"/>
    </source>
</evidence>
<comment type="cofactor">
    <cofactor evidence="3">
        <name>Zn(2+)</name>
        <dbReference type="ChEBI" id="CHEBI:29105"/>
    </cofactor>
</comment>
<dbReference type="GO" id="GO:0009378">
    <property type="term" value="F:four-way junction helicase activity"/>
    <property type="evidence" value="ECO:0007669"/>
    <property type="project" value="TreeGrafter"/>
</dbReference>
<proteinExistence type="inferred from homology"/>
<sequence length="629" mass="70433">MATDVLQQQLSDIESKILSADTEIQRLRSVKQALLKKRDELKVRITQQTQEELARTDWNKNDYPWHEQVRKYAKETFHINDFRPLQVPAINMTLSGKDCILIMPTGGGKSLCYQLPALVSDGITIVISPLISLMEDQVMALKRLNYPAAMLSATTPKEEAQTINSALTDPKAPIKLLYITPERLAKSKRFMAKLEKMYKDGQFARLAIDEVHCCSQWGHDFRPDYKFLSIMKRQFPNVPILGLTATATSHIVADVQSMLGIEGCIVLRAPLDRPNLRYEIHPKPAAQKESIKFVADIIRRRFRDQSGIVYCFSIKETEEVAAGLRECGISACPYHAVMNADDRSSVHRRWAKNKLQVVSATVAFGMGIDKPDVRFVIHHSLSKSLDNYYQESGRAGRDDKLATCILLYRFGDIFRQSSSVFTERSGQENLYAMVSYCIDGKRCRRTILSEHFGEDSDIAVNCGSKCDNCDPDTAVTTKEVDVTDIVKTLYKILDNASAKDERLTPLKLLDAWQGKGSKKLKAEGVKSTSMSRERCEEVLATALLEGYLSEDFHCTPYAYISYIVAGPMAEAVKGGNKVAFTFRTRSKRKLSAAEDNESVKKQKTSSGSKEKGATKASQPSCSDGIVIID</sequence>
<dbReference type="GO" id="GO:0005737">
    <property type="term" value="C:cytoplasm"/>
    <property type="evidence" value="ECO:0007669"/>
    <property type="project" value="TreeGrafter"/>
</dbReference>
<keyword evidence="21" id="KW-0175">Coiled coil</keyword>
<keyword evidence="6" id="KW-0597">Phosphoprotein</keyword>
<comment type="similarity">
    <text evidence="5 20">Belongs to the helicase family. RecQ subfamily.</text>
</comment>
<evidence type="ECO:0000256" key="4">
    <source>
        <dbReference type="ARBA" id="ARBA00004123"/>
    </source>
</evidence>
<dbReference type="NCBIfam" id="TIGR00614">
    <property type="entry name" value="recQ_fam"/>
    <property type="match status" value="1"/>
</dbReference>
<keyword evidence="7" id="KW-0479">Metal-binding</keyword>
<dbReference type="InterPro" id="IPR036388">
    <property type="entry name" value="WH-like_DNA-bd_sf"/>
</dbReference>
<organism evidence="25">
    <name type="scientific">Ornithodoros turicata</name>
    <dbReference type="NCBI Taxonomy" id="34597"/>
    <lineage>
        <taxon>Eukaryota</taxon>
        <taxon>Metazoa</taxon>
        <taxon>Ecdysozoa</taxon>
        <taxon>Arthropoda</taxon>
        <taxon>Chelicerata</taxon>
        <taxon>Arachnida</taxon>
        <taxon>Acari</taxon>
        <taxon>Parasitiformes</taxon>
        <taxon>Ixodida</taxon>
        <taxon>Ixodoidea</taxon>
        <taxon>Argasidae</taxon>
        <taxon>Ornithodorinae</taxon>
        <taxon>Ornithodoros</taxon>
    </lineage>
</organism>
<comment type="catalytic activity">
    <reaction evidence="19">
        <text>dATP + H2O = dADP + phosphate + H(+)</text>
        <dbReference type="Rhea" id="RHEA:51908"/>
        <dbReference type="ChEBI" id="CHEBI:15377"/>
        <dbReference type="ChEBI" id="CHEBI:15378"/>
        <dbReference type="ChEBI" id="CHEBI:43474"/>
        <dbReference type="ChEBI" id="CHEBI:57667"/>
        <dbReference type="ChEBI" id="CHEBI:61404"/>
    </reaction>
    <physiologicalReaction direction="left-to-right" evidence="19">
        <dbReference type="Rhea" id="RHEA:51909"/>
    </physiologicalReaction>
</comment>
<evidence type="ECO:0000313" key="25">
    <source>
        <dbReference type="EMBL" id="MBY06513.1"/>
    </source>
</evidence>
<accession>A0A2R5LAI8</accession>
<evidence type="ECO:0000256" key="14">
    <source>
        <dbReference type="ARBA" id="ARBA00023125"/>
    </source>
</evidence>
<dbReference type="Pfam" id="PF16124">
    <property type="entry name" value="RecQ_Zn_bind"/>
    <property type="match status" value="1"/>
</dbReference>